<dbReference type="GO" id="GO:0046872">
    <property type="term" value="F:metal ion binding"/>
    <property type="evidence" value="ECO:0007669"/>
    <property type="project" value="UniProtKB-KW"/>
</dbReference>
<protein>
    <recommendedName>
        <fullName evidence="5">Putative nuclease HARBI1</fullName>
    </recommendedName>
    <alternativeName>
        <fullName evidence="11">Harbinger transposase-derived nuclease</fullName>
    </alternativeName>
</protein>
<evidence type="ECO:0000256" key="12">
    <source>
        <dbReference type="ARBA" id="ARBA00045850"/>
    </source>
</evidence>
<evidence type="ECO:0000256" key="11">
    <source>
        <dbReference type="ARBA" id="ARBA00030126"/>
    </source>
</evidence>
<comment type="function">
    <text evidence="12">Transposase-derived protein that may have nuclease activity. Does not have transposase activity.</text>
</comment>
<evidence type="ECO:0000256" key="3">
    <source>
        <dbReference type="ARBA" id="ARBA00004496"/>
    </source>
</evidence>
<dbReference type="KEGG" id="soy:115884207"/>
<comment type="similarity">
    <text evidence="4">Belongs to the HARBI1 family.</text>
</comment>
<dbReference type="GeneID" id="115884207"/>
<dbReference type="InterPro" id="IPR027806">
    <property type="entry name" value="HARBI1_dom"/>
</dbReference>
<evidence type="ECO:0000256" key="9">
    <source>
        <dbReference type="ARBA" id="ARBA00022801"/>
    </source>
</evidence>
<evidence type="ECO:0000256" key="7">
    <source>
        <dbReference type="ARBA" id="ARBA00022722"/>
    </source>
</evidence>
<evidence type="ECO:0000256" key="6">
    <source>
        <dbReference type="ARBA" id="ARBA00022490"/>
    </source>
</evidence>
<gene>
    <name evidence="15" type="primary">LOC115884207</name>
</gene>
<evidence type="ECO:0000256" key="5">
    <source>
        <dbReference type="ARBA" id="ARBA00015519"/>
    </source>
</evidence>
<dbReference type="GO" id="GO:0016787">
    <property type="term" value="F:hydrolase activity"/>
    <property type="evidence" value="ECO:0007669"/>
    <property type="project" value="UniProtKB-KW"/>
</dbReference>
<dbReference type="InterPro" id="IPR045249">
    <property type="entry name" value="HARBI1-like"/>
</dbReference>
<dbReference type="PANTHER" id="PTHR22930">
    <property type="match status" value="1"/>
</dbReference>
<keyword evidence="8" id="KW-0479">Metal-binding</keyword>
<dbReference type="PANTHER" id="PTHR22930:SF289">
    <property type="entry name" value="DDE TNP4 DOMAIN-CONTAINING PROTEIN-RELATED"/>
    <property type="match status" value="1"/>
</dbReference>
<dbReference type="PRINTS" id="PR02086">
    <property type="entry name" value="PUTNUCHARBI1"/>
</dbReference>
<dbReference type="InParanoid" id="A0A6J2Y4G3"/>
<comment type="subcellular location">
    <subcellularLocation>
        <location evidence="3">Cytoplasm</location>
    </subcellularLocation>
    <subcellularLocation>
        <location evidence="2">Nucleus</location>
    </subcellularLocation>
</comment>
<name>A0A6J2Y4G3_SITOR</name>
<dbReference type="GO" id="GO:0004518">
    <property type="term" value="F:nuclease activity"/>
    <property type="evidence" value="ECO:0007669"/>
    <property type="project" value="UniProtKB-KW"/>
</dbReference>
<keyword evidence="9" id="KW-0378">Hydrolase</keyword>
<keyword evidence="7" id="KW-0540">Nuclease</keyword>
<dbReference type="Pfam" id="PF13359">
    <property type="entry name" value="DDE_Tnp_4"/>
    <property type="match status" value="1"/>
</dbReference>
<dbReference type="RefSeq" id="XP_030758567.1">
    <property type="nucleotide sequence ID" value="XM_030902707.1"/>
</dbReference>
<evidence type="ECO:0000256" key="10">
    <source>
        <dbReference type="ARBA" id="ARBA00023242"/>
    </source>
</evidence>
<evidence type="ECO:0000256" key="2">
    <source>
        <dbReference type="ARBA" id="ARBA00004123"/>
    </source>
</evidence>
<accession>A0A6J2Y4G3</accession>
<keyword evidence="6" id="KW-0963">Cytoplasm</keyword>
<evidence type="ECO:0000256" key="1">
    <source>
        <dbReference type="ARBA" id="ARBA00001968"/>
    </source>
</evidence>
<dbReference type="GO" id="GO:0005634">
    <property type="term" value="C:nucleus"/>
    <property type="evidence" value="ECO:0007669"/>
    <property type="project" value="UniProtKB-SubCell"/>
</dbReference>
<keyword evidence="14" id="KW-1185">Reference proteome</keyword>
<keyword evidence="10" id="KW-0539">Nucleus</keyword>
<proteinExistence type="inferred from homology"/>
<dbReference type="OrthoDB" id="6740069at2759"/>
<reference evidence="15" key="1">
    <citation type="submission" date="2025-08" db="UniProtKB">
        <authorList>
            <consortium name="RefSeq"/>
        </authorList>
    </citation>
    <scope>IDENTIFICATION</scope>
    <source>
        <tissue evidence="15">Gonads</tissue>
    </source>
</reference>
<evidence type="ECO:0000313" key="14">
    <source>
        <dbReference type="Proteomes" id="UP000504635"/>
    </source>
</evidence>
<sequence>MIIIGFADITDDEDFLELVHHVVHPRAPQVYRERPDHFNIWNDTEFKARFRLEKQVVRFIIDELSEQISSVTDRNQAVTPTEMVCTALRFLAIGSFLQVVGDFGGIHKSTASRKIYMVVEAIAQLAQHFVRMPRTEAEVTNVRKGFFNIAKLPRCVGALDCTHVKIQSPGGIDAESYRNRKGFFSYNVQAICSSDLKFQDIVCRWPGSAHDSNIFRNSRVRNDFENGVYGDNLLVADSGYTIKPYVITPLLNPHTRAEHLFNEAQIRTRNPIERSFGVLKRRFPILSLGIRLKQEKVEAVVMSTVVLHNIALSMGDVEPPEINEEIAAAIELTNNVNNDMVGHVQRGINNSVRYTLINTYFQNLL</sequence>
<feature type="domain" description="DDE Tnp4" evidence="13">
    <location>
        <begin position="159"/>
        <end position="309"/>
    </location>
</feature>
<organism evidence="14 15">
    <name type="scientific">Sitophilus oryzae</name>
    <name type="common">Rice weevil</name>
    <name type="synonym">Curculio oryzae</name>
    <dbReference type="NCBI Taxonomy" id="7048"/>
    <lineage>
        <taxon>Eukaryota</taxon>
        <taxon>Metazoa</taxon>
        <taxon>Ecdysozoa</taxon>
        <taxon>Arthropoda</taxon>
        <taxon>Hexapoda</taxon>
        <taxon>Insecta</taxon>
        <taxon>Pterygota</taxon>
        <taxon>Neoptera</taxon>
        <taxon>Endopterygota</taxon>
        <taxon>Coleoptera</taxon>
        <taxon>Polyphaga</taxon>
        <taxon>Cucujiformia</taxon>
        <taxon>Curculionidae</taxon>
        <taxon>Dryophthorinae</taxon>
        <taxon>Sitophilus</taxon>
    </lineage>
</organism>
<evidence type="ECO:0000256" key="8">
    <source>
        <dbReference type="ARBA" id="ARBA00022723"/>
    </source>
</evidence>
<dbReference type="Proteomes" id="UP000504635">
    <property type="component" value="Unplaced"/>
</dbReference>
<evidence type="ECO:0000256" key="4">
    <source>
        <dbReference type="ARBA" id="ARBA00006958"/>
    </source>
</evidence>
<dbReference type="AlphaFoldDB" id="A0A6J2Y4G3"/>
<evidence type="ECO:0000259" key="13">
    <source>
        <dbReference type="Pfam" id="PF13359"/>
    </source>
</evidence>
<evidence type="ECO:0000313" key="15">
    <source>
        <dbReference type="RefSeq" id="XP_030758567.1"/>
    </source>
</evidence>
<dbReference type="GO" id="GO:0005737">
    <property type="term" value="C:cytoplasm"/>
    <property type="evidence" value="ECO:0007669"/>
    <property type="project" value="UniProtKB-SubCell"/>
</dbReference>
<comment type="cofactor">
    <cofactor evidence="1">
        <name>a divalent metal cation</name>
        <dbReference type="ChEBI" id="CHEBI:60240"/>
    </cofactor>
</comment>
<dbReference type="InterPro" id="IPR026103">
    <property type="entry name" value="HARBI1_animal"/>
</dbReference>